<dbReference type="Proteomes" id="UP001219525">
    <property type="component" value="Unassembled WGS sequence"/>
</dbReference>
<gene>
    <name evidence="2" type="ORF">GGX14DRAFT_390709</name>
</gene>
<organism evidence="2 3">
    <name type="scientific">Mycena pura</name>
    <dbReference type="NCBI Taxonomy" id="153505"/>
    <lineage>
        <taxon>Eukaryota</taxon>
        <taxon>Fungi</taxon>
        <taxon>Dikarya</taxon>
        <taxon>Basidiomycota</taxon>
        <taxon>Agaricomycotina</taxon>
        <taxon>Agaricomycetes</taxon>
        <taxon>Agaricomycetidae</taxon>
        <taxon>Agaricales</taxon>
        <taxon>Marasmiineae</taxon>
        <taxon>Mycenaceae</taxon>
        <taxon>Mycena</taxon>
    </lineage>
</organism>
<dbReference type="EMBL" id="JARJCW010000013">
    <property type="protein sequence ID" value="KAJ7217996.1"/>
    <property type="molecule type" value="Genomic_DNA"/>
</dbReference>
<evidence type="ECO:0000256" key="1">
    <source>
        <dbReference type="SAM" id="MobiDB-lite"/>
    </source>
</evidence>
<accession>A0AAD6VVH4</accession>
<evidence type="ECO:0000313" key="2">
    <source>
        <dbReference type="EMBL" id="KAJ7217996.1"/>
    </source>
</evidence>
<feature type="compositionally biased region" description="Basic and acidic residues" evidence="1">
    <location>
        <begin position="994"/>
        <end position="1009"/>
    </location>
</feature>
<name>A0AAD6VVH4_9AGAR</name>
<feature type="compositionally biased region" description="Polar residues" evidence="1">
    <location>
        <begin position="1014"/>
        <end position="1025"/>
    </location>
</feature>
<keyword evidence="3" id="KW-1185">Reference proteome</keyword>
<feature type="region of interest" description="Disordered" evidence="1">
    <location>
        <begin position="624"/>
        <end position="643"/>
    </location>
</feature>
<feature type="region of interest" description="Disordered" evidence="1">
    <location>
        <begin position="994"/>
        <end position="1033"/>
    </location>
</feature>
<sequence length="2048" mass="224045">MSLARVNDVAISFATGALVLPARASAYLLFCNPYDGRRVPACTRARSSTSTVYSTGTLQRQAAAIRPHVYSAVAPSLERLPGRYTRLFPGLHACPCVAGGIHRVCEPAVLLLQLGRRLASSRSSAPNKHKSTASRATQYGRAPIPLRTLVCLPPMPVHPRACSLVRMHLSAWPFLELRTRHAHPAARSLALCLPARLLALEFAYLFAPHVPPPNPVQHARSFATLQAYSPADPPNLLPASTTRLSCWHAPLLVHLLGARRVYAATRAPCSRMRPAPRCCHSCALDSPQIPYTCGVLDVRRAGDYAYAFTIVAYLRISGPTALCTSTLLEVVASAFLGSLRVWGAIHFPQVYMSALPCTGIQLCVLLRNNISSSITSSDFGLRRLKRLRRKGLLSYFGGLRIGWRECRGQREDRKNSYIHDYVTRFRVPWPHVDVESWLPPGTIPTSALFLVQSRFRASVGGVVIAQRLCSPATRKLGARELLLRFTAPRRAMAQSLTRRMPAANTSPERSARPFLVRAPGTHTRPFLIPRAPSAHTCPSHSCLYRAASSCCVLTREYPQPLCTERDCFCYCRHSSYDVHMWMEERDAPGETAVHWGAQSTYCLSCTTLVLRRFNRNARVMVHSPPPTQLATSGPPKGRIHSSRDPTRTRWYLASPFNDDTIAAADCAAQRCCISADHRSGLTFACAPVQVVRYLVPIAASRRFELLRCDEKYFPLVYMSALQCTGLQLCLLLGNNIFSHIKSAPLEVAATEGNRPLLAAYCLAGALRSEKILESTAVRVPGLQSDRAPSRAALRFAVQQPALLGPSNRAKPEGLESKAGVTHPRVLREEPQNGERCLALLHPIPPLVVSPECRWGSTESGGLYHRCHYRLVWLQCCWHAFSERKGLKTECGSRIFKLHASDNPLHNSYRTANPQLPDNSSERNCAFPRENHRVQTQPGETYGCGCQGQAEGKDGSGVGCALVFPASRDSKSQLGNSMLQLWRYRNIVNSSAREAMAEEGRMREGDEKAGATHLSGMSSTSFSSRPPHQHLGRARPLRSVASPSGYLPSGVMLSGWCQRSHATVSRAMYTPVPSQEWGLAPDYPHVGAKPAIPSATSPQHQRPWHPAGALSLRLPTSASVCGAVPQAAAGQMRAAVLGAARTLHAFDRAAKLLLQDRAPPTSGSDTTAAAGAAHKRQRCRVSVDLALALAHSGFLDSGPHPRRRRGRHSATYDVKSSASPFRVLDVNHLACTPAPALPRRSSLMISSFRLRCIQVPSRQSAFSLQGLKKIRLGLVLSDVQSDGVISSFSAVASQRQYLNRRSGARLLDSRQVDVPLGNEVFDTYTLPCTRGLLWKSSGALACAHDRKEGREHCCCQVLGVGIAVAQSLAAALRCKSCGIRVCIRVAIARRRLFREVSSHSVAREGQPLCVEGECRRRTRIYSRSGAAIATHAYRHHVYYRAPYPAPALHALALRDEVPLHCCAVADAPAPTRLHTHALSAWRSRRSIAGTTGSVHTVPARHSIHALQHWIRTHRERGVVERLPRLRSAPPIGRRRHCPRTAARRTGIKRLGVGRGAQIGGRLAWLRLALLLREHPNTNTTLLSFNFDDTLSIHFASKQRVKRQRVMLLSNTHPRRAASSCCMDMLQLLRREEDPAISATALNAKTPKSTCASAAASEHHLTSASRTTYAHASDVARDAVLAGTVSPCSLSARCCAGSLSARQSPSPAPCGEPRKLAHCGWMVGSDGPGLQQRWCAPAPHLRVCVALAHASTRPDSTISVRGDAARGQHVCATYPRMPASGGPLQADSINALRALLLTRWRNQALASERSSASQGCTSFLSAILHPACLGGDKQRSTMRNPCYRPWIAWCKRAQRASAWAQTGGHLAEPHFILLITELSNFRITLFSFCFEGVVHAGEEDDNERELLRSSTTGPLQGASETYVSAQFNLVLGQQKESARKNRACTPADMIHDQLGVHSAAEAHADGRELRAIRSGTRGFVLVDIRQSSTCCARQAALRRALLHPPCSRAATAGAWNAHHSFAAVAPYRSFMWQPHIVILTFFNTVLVQCP</sequence>
<protein>
    <submittedName>
        <fullName evidence="2">Uncharacterized protein</fullName>
    </submittedName>
</protein>
<reference evidence="2" key="1">
    <citation type="submission" date="2023-03" db="EMBL/GenBank/DDBJ databases">
        <title>Massive genome expansion in bonnet fungi (Mycena s.s.) driven by repeated elements and novel gene families across ecological guilds.</title>
        <authorList>
            <consortium name="Lawrence Berkeley National Laboratory"/>
            <person name="Harder C.B."/>
            <person name="Miyauchi S."/>
            <person name="Viragh M."/>
            <person name="Kuo A."/>
            <person name="Thoen E."/>
            <person name="Andreopoulos B."/>
            <person name="Lu D."/>
            <person name="Skrede I."/>
            <person name="Drula E."/>
            <person name="Henrissat B."/>
            <person name="Morin E."/>
            <person name="Kohler A."/>
            <person name="Barry K."/>
            <person name="LaButti K."/>
            <person name="Morin E."/>
            <person name="Salamov A."/>
            <person name="Lipzen A."/>
            <person name="Mereny Z."/>
            <person name="Hegedus B."/>
            <person name="Baldrian P."/>
            <person name="Stursova M."/>
            <person name="Weitz H."/>
            <person name="Taylor A."/>
            <person name="Grigoriev I.V."/>
            <person name="Nagy L.G."/>
            <person name="Martin F."/>
            <person name="Kauserud H."/>
        </authorList>
    </citation>
    <scope>NUCLEOTIDE SEQUENCE</scope>
    <source>
        <strain evidence="2">9144</strain>
    </source>
</reference>
<comment type="caution">
    <text evidence="2">The sequence shown here is derived from an EMBL/GenBank/DDBJ whole genome shotgun (WGS) entry which is preliminary data.</text>
</comment>
<proteinExistence type="predicted"/>
<evidence type="ECO:0000313" key="3">
    <source>
        <dbReference type="Proteomes" id="UP001219525"/>
    </source>
</evidence>